<sequence length="70" mass="8239">MERYRLLCIRKSRDADSLPGTSVWRAYTKPSDETEISFTGFRGLYALHRNHLIESLGLWQLYLQTIFAFV</sequence>
<dbReference type="Proteomes" id="UP000037820">
    <property type="component" value="Unassembled WGS sequence"/>
</dbReference>
<keyword evidence="2" id="KW-1185">Reference proteome</keyword>
<organism evidence="1 2">
    <name type="scientific">Pseudomonas libanensis</name>
    <dbReference type="NCBI Taxonomy" id="75588"/>
    <lineage>
        <taxon>Bacteria</taxon>
        <taxon>Pseudomonadati</taxon>
        <taxon>Pseudomonadota</taxon>
        <taxon>Gammaproteobacteria</taxon>
        <taxon>Pseudomonadales</taxon>
        <taxon>Pseudomonadaceae</taxon>
        <taxon>Pseudomonas</taxon>
    </lineage>
</organism>
<protein>
    <submittedName>
        <fullName evidence="1">Uncharacterized protein</fullName>
    </submittedName>
</protein>
<proteinExistence type="predicted"/>
<evidence type="ECO:0000313" key="1">
    <source>
        <dbReference type="EMBL" id="KPG77536.1"/>
    </source>
</evidence>
<accession>A0ABR5MDX6</accession>
<evidence type="ECO:0000313" key="2">
    <source>
        <dbReference type="Proteomes" id="UP000037820"/>
    </source>
</evidence>
<comment type="caution">
    <text evidence="1">The sequence shown here is derived from an EMBL/GenBank/DDBJ whole genome shotgun (WGS) entry which is preliminary data.</text>
</comment>
<dbReference type="EMBL" id="LHOY01000005">
    <property type="protein sequence ID" value="KPG77536.1"/>
    <property type="molecule type" value="Genomic_DNA"/>
</dbReference>
<reference evidence="1 2" key="1">
    <citation type="submission" date="2015-07" db="EMBL/GenBank/DDBJ databases">
        <title>Whole genome sequencing of endophytes isolated from poison ivy (Toxicodendron radicans).</title>
        <authorList>
            <person name="Tran P.N."/>
            <person name="Lee Y.P."/>
            <person name="Gan H.M."/>
            <person name="Savka M.A."/>
        </authorList>
    </citation>
    <scope>NUCLEOTIDE SEQUENCE [LARGE SCALE GENOMIC DNA]</scope>
    <source>
        <strain evidence="1 2">RIT-PI-g</strain>
    </source>
</reference>
<name>A0ABR5MDX6_9PSED</name>
<gene>
    <name evidence="1" type="ORF">AEQ48_04125</name>
</gene>